<evidence type="ECO:0000256" key="3">
    <source>
        <dbReference type="ARBA" id="ARBA00023315"/>
    </source>
</evidence>
<evidence type="ECO:0000256" key="2">
    <source>
        <dbReference type="ARBA" id="ARBA00022679"/>
    </source>
</evidence>
<evidence type="ECO:0000259" key="5">
    <source>
        <dbReference type="Pfam" id="PF02797"/>
    </source>
</evidence>
<evidence type="ECO:0000313" key="6">
    <source>
        <dbReference type="EMBL" id="GAA0459216.1"/>
    </source>
</evidence>
<organism evidence="6 7">
    <name type="scientific">Alkalibacillus silvisoli</name>
    <dbReference type="NCBI Taxonomy" id="392823"/>
    <lineage>
        <taxon>Bacteria</taxon>
        <taxon>Bacillati</taxon>
        <taxon>Bacillota</taxon>
        <taxon>Bacilli</taxon>
        <taxon>Bacillales</taxon>
        <taxon>Bacillaceae</taxon>
        <taxon>Alkalibacillus</taxon>
    </lineage>
</organism>
<keyword evidence="3" id="KW-0012">Acyltransferase</keyword>
<feature type="domain" description="Chalcone/stilbene synthase C-terminal" evidence="5">
    <location>
        <begin position="237"/>
        <end position="372"/>
    </location>
</feature>
<reference evidence="6 7" key="1">
    <citation type="journal article" date="2019" name="Int. J. Syst. Evol. Microbiol.">
        <title>The Global Catalogue of Microorganisms (GCM) 10K type strain sequencing project: providing services to taxonomists for standard genome sequencing and annotation.</title>
        <authorList>
            <consortium name="The Broad Institute Genomics Platform"/>
            <consortium name="The Broad Institute Genome Sequencing Center for Infectious Disease"/>
            <person name="Wu L."/>
            <person name="Ma J."/>
        </authorList>
    </citation>
    <scope>NUCLEOTIDE SEQUENCE [LARGE SCALE GENOMIC DNA]</scope>
    <source>
        <strain evidence="6 7">JCM 14193</strain>
    </source>
</reference>
<dbReference type="InterPro" id="IPR016039">
    <property type="entry name" value="Thiolase-like"/>
</dbReference>
<dbReference type="PANTHER" id="PTHR11877">
    <property type="entry name" value="HYDROXYMETHYLGLUTARYL-COA SYNTHASE"/>
    <property type="match status" value="1"/>
</dbReference>
<sequence length="374" mass="41672">MSNYINIYVKGQFNKKKDETSMALIASVGTAVPKYQFEQSFAKDIISQIVPSNSLKKYLSVFDEAAIDHRYFVTDETWFQQAHHGLKERNDLWLNEGIKLAKEAIKNCLGEVYDVSNVDAIVSVTSTGILTPSMEVHLLNELNFKTDIKRMPLFGLGCAGGAIGLSRAFDYIKAHPDESVLLVTCELASVAFHHQNLKPKDIVGAAIFSDGAAATLLLGENHPKANRSNQSQFFIKSSDSKVKPKSMDVMGWDVHDDGFYVIFDVSIPKLIEPFWKSHVDQFLNKHKMKAEEIKHIIAHPGGRKIIEEMERVLLTPNLLSHSKKVLSQYGNMSSPTVLFVLNELMKQADLEQGYALLSALGPGFASEVVLMEVV</sequence>
<dbReference type="InterPro" id="IPR001099">
    <property type="entry name" value="Chalcone/stilbene_synt_N"/>
</dbReference>
<dbReference type="RefSeq" id="WP_343782567.1">
    <property type="nucleotide sequence ID" value="NZ_BAAACZ010000009.1"/>
</dbReference>
<name>A0ABN0ZU92_9BACI</name>
<gene>
    <name evidence="6" type="primary">bpsA</name>
    <name evidence="6" type="ORF">GCM10008935_13100</name>
</gene>
<evidence type="ECO:0000256" key="1">
    <source>
        <dbReference type="ARBA" id="ARBA00005531"/>
    </source>
</evidence>
<evidence type="ECO:0000259" key="4">
    <source>
        <dbReference type="Pfam" id="PF00195"/>
    </source>
</evidence>
<feature type="domain" description="Chalcone/stilbene synthase N-terminal" evidence="4">
    <location>
        <begin position="15"/>
        <end position="216"/>
    </location>
</feature>
<proteinExistence type="inferred from homology"/>
<comment type="caution">
    <text evidence="6">The sequence shown here is derived from an EMBL/GenBank/DDBJ whole genome shotgun (WGS) entry which is preliminary data.</text>
</comment>
<dbReference type="InterPro" id="IPR011141">
    <property type="entry name" value="Polyketide_synthase_type-III"/>
</dbReference>
<comment type="similarity">
    <text evidence="1">Belongs to the thiolase-like superfamily. Chalcone/stilbene synthases family.</text>
</comment>
<dbReference type="Pfam" id="PF00195">
    <property type="entry name" value="Chal_sti_synt_N"/>
    <property type="match status" value="1"/>
</dbReference>
<dbReference type="Gene3D" id="3.40.47.10">
    <property type="match status" value="2"/>
</dbReference>
<keyword evidence="7" id="KW-1185">Reference proteome</keyword>
<dbReference type="SUPFAM" id="SSF53901">
    <property type="entry name" value="Thiolase-like"/>
    <property type="match status" value="2"/>
</dbReference>
<dbReference type="Pfam" id="PF02797">
    <property type="entry name" value="Chal_sti_synt_C"/>
    <property type="match status" value="1"/>
</dbReference>
<dbReference type="PIRSF" id="PIRSF000451">
    <property type="entry name" value="PKS_III"/>
    <property type="match status" value="1"/>
</dbReference>
<dbReference type="CDD" id="cd00831">
    <property type="entry name" value="CHS_like"/>
    <property type="match status" value="1"/>
</dbReference>
<accession>A0ABN0ZU92</accession>
<dbReference type="PANTHER" id="PTHR11877:SF99">
    <property type="entry name" value="1,3,6,8-TETRAHYDROXYNAPHTHALENE SYNTHASE"/>
    <property type="match status" value="1"/>
</dbReference>
<protein>
    <submittedName>
        <fullName evidence="6">Type III polyketide synthase BpsA</fullName>
    </submittedName>
</protein>
<keyword evidence="2" id="KW-0808">Transferase</keyword>
<dbReference type="Proteomes" id="UP001500740">
    <property type="component" value="Unassembled WGS sequence"/>
</dbReference>
<evidence type="ECO:0000313" key="7">
    <source>
        <dbReference type="Proteomes" id="UP001500740"/>
    </source>
</evidence>
<dbReference type="EMBL" id="BAAACZ010000009">
    <property type="protein sequence ID" value="GAA0459216.1"/>
    <property type="molecule type" value="Genomic_DNA"/>
</dbReference>
<dbReference type="InterPro" id="IPR012328">
    <property type="entry name" value="Chalcone/stilbene_synt_C"/>
</dbReference>